<organism evidence="1 2">
    <name type="scientific">Penicillium canescens</name>
    <dbReference type="NCBI Taxonomy" id="5083"/>
    <lineage>
        <taxon>Eukaryota</taxon>
        <taxon>Fungi</taxon>
        <taxon>Dikarya</taxon>
        <taxon>Ascomycota</taxon>
        <taxon>Pezizomycotina</taxon>
        <taxon>Eurotiomycetes</taxon>
        <taxon>Eurotiomycetidae</taxon>
        <taxon>Eurotiales</taxon>
        <taxon>Aspergillaceae</taxon>
        <taxon>Penicillium</taxon>
    </lineage>
</organism>
<name>A0AAD6HZX5_PENCN</name>
<evidence type="ECO:0000313" key="2">
    <source>
        <dbReference type="Proteomes" id="UP001219568"/>
    </source>
</evidence>
<proteinExistence type="predicted"/>
<reference evidence="1" key="2">
    <citation type="submission" date="2023-01" db="EMBL/GenBank/DDBJ databases">
        <authorList>
            <person name="Petersen C."/>
        </authorList>
    </citation>
    <scope>NUCLEOTIDE SEQUENCE</scope>
    <source>
        <strain evidence="1">IBT 15450</strain>
    </source>
</reference>
<comment type="caution">
    <text evidence="1">The sequence shown here is derived from an EMBL/GenBank/DDBJ whole genome shotgun (WGS) entry which is preliminary data.</text>
</comment>
<reference evidence="1" key="1">
    <citation type="journal article" date="2023" name="IMA Fungus">
        <title>Comparative genomic study of the Penicillium genus elucidates a diverse pangenome and 15 lateral gene transfer events.</title>
        <authorList>
            <person name="Petersen C."/>
            <person name="Sorensen T."/>
            <person name="Nielsen M.R."/>
            <person name="Sondergaard T.E."/>
            <person name="Sorensen J.L."/>
            <person name="Fitzpatrick D.A."/>
            <person name="Frisvad J.C."/>
            <person name="Nielsen K.L."/>
        </authorList>
    </citation>
    <scope>NUCLEOTIDE SEQUENCE</scope>
    <source>
        <strain evidence="1">IBT 15450</strain>
    </source>
</reference>
<dbReference type="AlphaFoldDB" id="A0AAD6HZX5"/>
<dbReference type="Proteomes" id="UP001219568">
    <property type="component" value="Unassembled WGS sequence"/>
</dbReference>
<evidence type="ECO:0000313" key="1">
    <source>
        <dbReference type="EMBL" id="KAJ6023027.1"/>
    </source>
</evidence>
<sequence length="412" mass="46010">MDSFDLELVAPSTHHINRLRGEKGELATLSGHAIISADSNLSFPPCQSVHVRLVQTVKSTYDKSCCTKATNRRFSFEKTRLFCPSFFSPTASPSQATRTDEQAVEIASLPCSLEGTPKEHSGRIISKYYFSLEVPAIIPTTTETPLGSVTYKLIASATAADREPAIKSQSVKLCRQADSQTSHLIRTALEFPLSKLILGMTLTQQSTPRSEPTLSFTATISPRWQTYPGQRTTEIKHLVVRELRWYAEEIVKVMSQPADGSSNKYSICKSEKVRKLCKGNIKGYWGSDQNPYIKQPLTITQDEDKHVLIPIQFAIRNPRHAAMIDDVDLESYEFGAADDVCPPPYSPSDQGFHMEAKRAIIVQHQLKFEIITGEDTFAIKTEKLVERKPLQTTVCPAFPFTVCGYLDSQQTQ</sequence>
<protein>
    <submittedName>
        <fullName evidence="1">Uncharacterized protein</fullName>
    </submittedName>
</protein>
<gene>
    <name evidence="1" type="ORF">N7460_013422</name>
</gene>
<accession>A0AAD6HZX5</accession>
<keyword evidence="2" id="KW-1185">Reference proteome</keyword>
<dbReference type="EMBL" id="JAQJZL010000016">
    <property type="protein sequence ID" value="KAJ6023027.1"/>
    <property type="molecule type" value="Genomic_DNA"/>
</dbReference>